<dbReference type="GeneID" id="39877207"/>
<name>A0A2H6KKC6_9APIC</name>
<reference evidence="1 2" key="1">
    <citation type="journal article" date="2017" name="BMC Genomics">
        <title>Whole-genome assembly of Babesia ovata and comparative genomics between closely related pathogens.</title>
        <authorList>
            <person name="Yamagishi J."/>
            <person name="Asada M."/>
            <person name="Hakimi H."/>
            <person name="Tanaka T.Q."/>
            <person name="Sugimoto C."/>
            <person name="Kawazu S."/>
        </authorList>
    </citation>
    <scope>NUCLEOTIDE SEQUENCE [LARGE SCALE GENOMIC DNA]</scope>
    <source>
        <strain evidence="1 2">Miyake</strain>
    </source>
</reference>
<comment type="caution">
    <text evidence="1">The sequence shown here is derived from an EMBL/GenBank/DDBJ whole genome shotgun (WGS) entry which is preliminary data.</text>
</comment>
<organism evidence="1 2">
    <name type="scientific">Babesia ovata</name>
    <dbReference type="NCBI Taxonomy" id="189622"/>
    <lineage>
        <taxon>Eukaryota</taxon>
        <taxon>Sar</taxon>
        <taxon>Alveolata</taxon>
        <taxon>Apicomplexa</taxon>
        <taxon>Aconoidasida</taxon>
        <taxon>Piroplasmida</taxon>
        <taxon>Babesiidae</taxon>
        <taxon>Babesia</taxon>
    </lineage>
</organism>
<keyword evidence="2" id="KW-1185">Reference proteome</keyword>
<sequence>MKTQIKTYITKQIQAIVDAAGKATSSNGVDVSGGQAALQGVAELGGNFKKWVTELTKQAALEDILFSLQYNLKKHNNKVLPTVDEQNVLVKALFTDLGGKVDEGLPNGGRGPSEQINLMDTLGEYRDKKQTLTGAITTIGSNVTQNLDGTCSENSGIIGDKNTFQQPFSQIKEQLTAIAGLVDSDQTKPDPPTKKTGVKNYLTDLEKMLTEQPNYPLTTQLDKTYTVQGLALIKTDIEALQKDTVPQLTSNLNYLCNSIKRIANEIVGNLEVLKNEKIGDELNKIYDDLSKLHTCIQTDVITLADKFIDKEADTQCRLTISLLHTCVDGQVDSAICELTAQSQKNYVSSVQSLLIAFAEKVQGELQHLPTELERDLETGHKGFMANLEKYFVKKVTGLRDLSPTSPPITTSKGRKMYPLGQAVMKLSTAFRSFYSNLKSQEDFTADSGRLQDPNDALLNLLNKLVTSQHFNQTFRDNVESLEKTFTTFSPQIYGEAESPLLLNALKNGFTSLVSELQKAYVSTYSQQKIRWDNIDDTEREKYAKIALTLTPTVYEALTQLKEGLEKHDELWTTYSIYNSSNTANALHKLFFRENGYDSKLPVNVAAGELNHKKGFTGNNILTLLDSDTCELFESSKQPLDDDTLNVDLVEVGVLQKLFDHLHKYFDVRHLHHIDKPRSPCSIYDMSLWLSGLPHNPVYEKLKQQIKTMFEVPSETDPSQKIVKPMNAHPQQFTHDEIHSALKEVTANAYSLLTGVVGHGDAATFYACEFPTNSLSLKYPSSGAECLDMLLDILRRMFPVLTYLHTQCSLRDKHGGWRDCYYGKDIKSTKWSCKDHVTDKATCQPKCQANTKASCQPTSPLMSYLNDSLHGHLPHDVTSIGCKSSCSTCSKNPPGMPCLPPLGFRAFSNSTHTGRDLCELLEELVGKRGVLTKLYAPLACLLNRPPQWFPDIFSFYCQLTKEWKWMDEAEHKRHPIQNAISGAIERTVACDHNVARELLDSCRHLSKCASHTSHDLNNNPDLTPLVPLFALPAAHRRRPPRRAEDTLPPEITLKPPHRRAVAARRRTRQGTRQRQVLLTVIVPSPVICVSPTQPLTQPLNHPLNHPPTHPLTYSLTHSTTQPLTQPLNHPLNHPPTHPLTYFITTTTQTLNHFNHSTT</sequence>
<dbReference type="Proteomes" id="UP000236319">
    <property type="component" value="Unassembled WGS sequence"/>
</dbReference>
<accession>A0A2H6KKC6</accession>
<proteinExistence type="predicted"/>
<evidence type="ECO:0000313" key="1">
    <source>
        <dbReference type="EMBL" id="GBE63437.1"/>
    </source>
</evidence>
<dbReference type="RefSeq" id="XP_028869680.1">
    <property type="nucleotide sequence ID" value="XM_029013847.1"/>
</dbReference>
<evidence type="ECO:0008006" key="3">
    <source>
        <dbReference type="Google" id="ProtNLM"/>
    </source>
</evidence>
<dbReference type="AlphaFoldDB" id="A0A2H6KKC6"/>
<dbReference type="VEuPathDB" id="PiroplasmaDB:BOVATA_049300"/>
<dbReference type="EMBL" id="BDSA01000049">
    <property type="protein sequence ID" value="GBE63437.1"/>
    <property type="molecule type" value="Genomic_DNA"/>
</dbReference>
<gene>
    <name evidence="1" type="ORF">BOVATA_049300</name>
</gene>
<protein>
    <recommendedName>
        <fullName evidence="3">C3H1-type domain-containing protein</fullName>
    </recommendedName>
</protein>
<evidence type="ECO:0000313" key="2">
    <source>
        <dbReference type="Proteomes" id="UP000236319"/>
    </source>
</evidence>